<keyword evidence="1" id="KW-0812">Transmembrane</keyword>
<evidence type="ECO:0000256" key="1">
    <source>
        <dbReference type="SAM" id="Phobius"/>
    </source>
</evidence>
<sequence length="39" mass="4197">MHGTFLALFWKLAAVSALVGLQDSLTLIAMSILYFLAIG</sequence>
<organism evidence="2 3">
    <name type="scientific">Shewanella violacea (strain JCM 10179 / CIP 106290 / LMG 19151 / DSS12)</name>
    <dbReference type="NCBI Taxonomy" id="637905"/>
    <lineage>
        <taxon>Bacteria</taxon>
        <taxon>Pseudomonadati</taxon>
        <taxon>Pseudomonadota</taxon>
        <taxon>Gammaproteobacteria</taxon>
        <taxon>Alteromonadales</taxon>
        <taxon>Shewanellaceae</taxon>
        <taxon>Shewanella</taxon>
    </lineage>
</organism>
<feature type="transmembrane region" description="Helical" evidence="1">
    <location>
        <begin position="12"/>
        <end position="37"/>
    </location>
</feature>
<dbReference type="Proteomes" id="UP000002350">
    <property type="component" value="Chromosome"/>
</dbReference>
<dbReference type="EMBL" id="AP011177">
    <property type="protein sequence ID" value="BAJ01228.1"/>
    <property type="molecule type" value="Genomic_DNA"/>
</dbReference>
<proteinExistence type="predicted"/>
<gene>
    <name evidence="2" type="ordered locus">SVI_1257</name>
</gene>
<protein>
    <submittedName>
        <fullName evidence="2">Uncharacterized protein</fullName>
    </submittedName>
</protein>
<evidence type="ECO:0000313" key="3">
    <source>
        <dbReference type="Proteomes" id="UP000002350"/>
    </source>
</evidence>
<dbReference type="KEGG" id="svo:SVI_1257"/>
<keyword evidence="3" id="KW-1185">Reference proteome</keyword>
<evidence type="ECO:0000313" key="2">
    <source>
        <dbReference type="EMBL" id="BAJ01228.1"/>
    </source>
</evidence>
<accession>D4ZHS9</accession>
<keyword evidence="1" id="KW-0472">Membrane</keyword>
<reference evidence="3" key="1">
    <citation type="journal article" date="2010" name="Mol. Biosyst.">
        <title>Complete genome sequence and comparative analysis of Shewanella violacea, a psychrophilic and piezophilic bacterium from deep sea floor sediments.</title>
        <authorList>
            <person name="Aono E."/>
            <person name="Baba T."/>
            <person name="Ara T."/>
            <person name="Nishi T."/>
            <person name="Nakamichi T."/>
            <person name="Inamoto E."/>
            <person name="Toyonaga H."/>
            <person name="Hasegawa M."/>
            <person name="Takai Y."/>
            <person name="Okumura Y."/>
            <person name="Baba M."/>
            <person name="Tomita M."/>
            <person name="Kato C."/>
            <person name="Oshima T."/>
            <person name="Nakasone K."/>
            <person name="Mori H."/>
        </authorList>
    </citation>
    <scope>NUCLEOTIDE SEQUENCE [LARGE SCALE GENOMIC DNA]</scope>
    <source>
        <strain evidence="3">JCM 10179 / CIP 106290 / LMG 19151 / DSS12</strain>
    </source>
</reference>
<name>D4ZHS9_SHEVD</name>
<dbReference type="AlphaFoldDB" id="D4ZHS9"/>
<keyword evidence="1" id="KW-1133">Transmembrane helix</keyword>
<dbReference type="HOGENOM" id="CLU_3316905_0_0_6"/>